<feature type="signal peptide" evidence="1">
    <location>
        <begin position="1"/>
        <end position="23"/>
    </location>
</feature>
<dbReference type="NCBIfam" id="NF035944">
    <property type="entry name" value="PEPxxWA-CTERM"/>
    <property type="match status" value="1"/>
</dbReference>
<evidence type="ECO:0000313" key="3">
    <source>
        <dbReference type="EMBL" id="NIJ08908.1"/>
    </source>
</evidence>
<keyword evidence="4" id="KW-1185">Reference proteome</keyword>
<gene>
    <name evidence="3" type="ORF">FHS31_002532</name>
</gene>
<dbReference type="EMBL" id="JAAOZC010000006">
    <property type="protein sequence ID" value="NIJ08908.1"/>
    <property type="molecule type" value="Genomic_DNA"/>
</dbReference>
<sequence length="229" mass="23287">MKLFARSALVAATMLAPVSMAAAATTITQTSNFGPTKTETSFTGSLAGFDSSLGTLTNVLITYTFGFNSSGTVTNTAQQAQTFTAKEDVDGALTLSGSYSATGDLDPGVSQKYTNLGAGQSAAFGPFSFATTAQSTTFSFSSLTDDLSSFVNALNYQVDTQTGQGFTGGGGNTSASLNTTAQGTVSIAYTYDVAAAVPEPASWAMMVGGFGMLGGALRRKRGITVVTFG</sequence>
<reference evidence="3 4" key="1">
    <citation type="submission" date="2020-03" db="EMBL/GenBank/DDBJ databases">
        <title>Genomic Encyclopedia of Type Strains, Phase III (KMG-III): the genomes of soil and plant-associated and newly described type strains.</title>
        <authorList>
            <person name="Whitman W."/>
        </authorList>
    </citation>
    <scope>NUCLEOTIDE SEQUENCE [LARGE SCALE GENOMIC DNA]</scope>
    <source>
        <strain evidence="3 4">CECT 8804</strain>
    </source>
</reference>
<dbReference type="Pfam" id="PF07589">
    <property type="entry name" value="PEP-CTERM"/>
    <property type="match status" value="1"/>
</dbReference>
<accession>A0ABX0TTS1</accession>
<keyword evidence="1" id="KW-0732">Signal</keyword>
<evidence type="ECO:0000256" key="1">
    <source>
        <dbReference type="SAM" id="SignalP"/>
    </source>
</evidence>
<dbReference type="NCBIfam" id="TIGR02595">
    <property type="entry name" value="PEP_CTERM"/>
    <property type="match status" value="1"/>
</dbReference>
<name>A0ABX0TTS1_9SPHN</name>
<dbReference type="InterPro" id="IPR013424">
    <property type="entry name" value="Ice-binding_C"/>
</dbReference>
<comment type="caution">
    <text evidence="3">The sequence shown here is derived from an EMBL/GenBank/DDBJ whole genome shotgun (WGS) entry which is preliminary data.</text>
</comment>
<feature type="domain" description="Ice-binding protein C-terminal" evidence="2">
    <location>
        <begin position="196"/>
        <end position="220"/>
    </location>
</feature>
<dbReference type="Proteomes" id="UP000727456">
    <property type="component" value="Unassembled WGS sequence"/>
</dbReference>
<protein>
    <recommendedName>
        <fullName evidence="2">Ice-binding protein C-terminal domain-containing protein</fullName>
    </recommendedName>
</protein>
<evidence type="ECO:0000313" key="4">
    <source>
        <dbReference type="Proteomes" id="UP000727456"/>
    </source>
</evidence>
<dbReference type="NCBIfam" id="NF033208">
    <property type="entry name" value="choice_anch_E"/>
    <property type="match status" value="1"/>
</dbReference>
<organism evidence="3 4">
    <name type="scientific">Sphingomonas vulcanisoli</name>
    <dbReference type="NCBI Taxonomy" id="1658060"/>
    <lineage>
        <taxon>Bacteria</taxon>
        <taxon>Pseudomonadati</taxon>
        <taxon>Pseudomonadota</taxon>
        <taxon>Alphaproteobacteria</taxon>
        <taxon>Sphingomonadales</taxon>
        <taxon>Sphingomonadaceae</taxon>
        <taxon>Sphingomonas</taxon>
    </lineage>
</organism>
<proteinExistence type="predicted"/>
<evidence type="ECO:0000259" key="2">
    <source>
        <dbReference type="Pfam" id="PF07589"/>
    </source>
</evidence>
<feature type="chain" id="PRO_5047543951" description="Ice-binding protein C-terminal domain-containing protein" evidence="1">
    <location>
        <begin position="24"/>
        <end position="229"/>
    </location>
</feature>
<dbReference type="RefSeq" id="WP_167074011.1">
    <property type="nucleotide sequence ID" value="NZ_JAAOZC010000006.1"/>
</dbReference>